<accession>A0ACC2SPJ4</accession>
<gene>
    <name evidence="1" type="ORF">DSO57_1031964</name>
</gene>
<keyword evidence="2" id="KW-1185">Reference proteome</keyword>
<protein>
    <submittedName>
        <fullName evidence="1">Uncharacterized protein</fullName>
    </submittedName>
</protein>
<dbReference type="Proteomes" id="UP001165960">
    <property type="component" value="Unassembled WGS sequence"/>
</dbReference>
<comment type="caution">
    <text evidence="1">The sequence shown here is derived from an EMBL/GenBank/DDBJ whole genome shotgun (WGS) entry which is preliminary data.</text>
</comment>
<organism evidence="1 2">
    <name type="scientific">Entomophthora muscae</name>
    <dbReference type="NCBI Taxonomy" id="34485"/>
    <lineage>
        <taxon>Eukaryota</taxon>
        <taxon>Fungi</taxon>
        <taxon>Fungi incertae sedis</taxon>
        <taxon>Zoopagomycota</taxon>
        <taxon>Entomophthoromycotina</taxon>
        <taxon>Entomophthoromycetes</taxon>
        <taxon>Entomophthorales</taxon>
        <taxon>Entomophthoraceae</taxon>
        <taxon>Entomophthora</taxon>
    </lineage>
</organism>
<evidence type="ECO:0000313" key="1">
    <source>
        <dbReference type="EMBL" id="KAJ9064312.1"/>
    </source>
</evidence>
<proteinExistence type="predicted"/>
<dbReference type="EMBL" id="QTSX02004495">
    <property type="protein sequence ID" value="KAJ9064312.1"/>
    <property type="molecule type" value="Genomic_DNA"/>
</dbReference>
<evidence type="ECO:0000313" key="2">
    <source>
        <dbReference type="Proteomes" id="UP001165960"/>
    </source>
</evidence>
<sequence length="119" mass="12968">MFINSSVFKIIHDSLEEFGYQNVLHELKGVLMGSKAAGAETIEKVALLSLQLALDNPQYSGSTLPELELLAKAGDGMGAMEAITQASKFLPDGCVISYQRILLCIEQELFDEGICIILF</sequence>
<reference evidence="1" key="1">
    <citation type="submission" date="2022-04" db="EMBL/GenBank/DDBJ databases">
        <title>Genome of the entomopathogenic fungus Entomophthora muscae.</title>
        <authorList>
            <person name="Elya C."/>
            <person name="Lovett B.R."/>
            <person name="Lee E."/>
            <person name="Macias A.M."/>
            <person name="Hajek A.E."/>
            <person name="De Bivort B.L."/>
            <person name="Kasson M.T."/>
            <person name="De Fine Licht H.H."/>
            <person name="Stajich J.E."/>
        </authorList>
    </citation>
    <scope>NUCLEOTIDE SEQUENCE</scope>
    <source>
        <strain evidence="1">Berkeley</strain>
    </source>
</reference>
<name>A0ACC2SPJ4_9FUNG</name>